<dbReference type="Gene3D" id="3.40.50.10330">
    <property type="entry name" value="Probable inorganic polyphosphate/atp-NAD kinase, domain 1"/>
    <property type="match status" value="1"/>
</dbReference>
<dbReference type="EMBL" id="CCBQ010000001">
    <property type="protein sequence ID" value="CDO91685.1"/>
    <property type="molecule type" value="Genomic_DNA"/>
</dbReference>
<dbReference type="Pfam" id="PF00781">
    <property type="entry name" value="DAGK_cat"/>
    <property type="match status" value="1"/>
</dbReference>
<dbReference type="Proteomes" id="UP000031516">
    <property type="component" value="Unassembled WGS sequence"/>
</dbReference>
<name>A0A0A8KYS0_9SACH</name>
<dbReference type="OrthoDB" id="3853857at2759"/>
<dbReference type="PANTHER" id="PTHR12358">
    <property type="entry name" value="SPHINGOSINE KINASE"/>
    <property type="match status" value="1"/>
</dbReference>
<dbReference type="PANTHER" id="PTHR12358:SF108">
    <property type="entry name" value="DAGKC DOMAIN-CONTAINING PROTEIN"/>
    <property type="match status" value="1"/>
</dbReference>
<dbReference type="InterPro" id="IPR001206">
    <property type="entry name" value="Diacylglycerol_kinase_cat_dom"/>
</dbReference>
<dbReference type="GO" id="GO:0046512">
    <property type="term" value="P:sphingosine biosynthetic process"/>
    <property type="evidence" value="ECO:0007669"/>
    <property type="project" value="TreeGrafter"/>
</dbReference>
<evidence type="ECO:0000259" key="1">
    <source>
        <dbReference type="Pfam" id="PF00781"/>
    </source>
</evidence>
<gene>
    <name evidence="2" type="ORF">KLDO_g19</name>
</gene>
<dbReference type="GO" id="GO:0016020">
    <property type="term" value="C:membrane"/>
    <property type="evidence" value="ECO:0007669"/>
    <property type="project" value="TreeGrafter"/>
</dbReference>
<organism evidence="2 3">
    <name type="scientific">Kluyveromyces dobzhanskii CBS 2104</name>
    <dbReference type="NCBI Taxonomy" id="1427455"/>
    <lineage>
        <taxon>Eukaryota</taxon>
        <taxon>Fungi</taxon>
        <taxon>Dikarya</taxon>
        <taxon>Ascomycota</taxon>
        <taxon>Saccharomycotina</taxon>
        <taxon>Saccharomycetes</taxon>
        <taxon>Saccharomycetales</taxon>
        <taxon>Saccharomycetaceae</taxon>
        <taxon>Kluyveromyces</taxon>
    </lineage>
</organism>
<evidence type="ECO:0000313" key="2">
    <source>
        <dbReference type="EMBL" id="CDO91685.1"/>
    </source>
</evidence>
<dbReference type="GO" id="GO:0005737">
    <property type="term" value="C:cytoplasm"/>
    <property type="evidence" value="ECO:0007669"/>
    <property type="project" value="TreeGrafter"/>
</dbReference>
<sequence>MSNQPNISRVELGIHYGTSFTIITEHCDKTVKSYKLEGKKVENERTAPNQKLGFSGELLVVDSVFSGSGRDQDHDFASNVVAQFFDQTDISYRLIKTASKSSVVELATSLEQAKDYIVLFLSGDTSISEFINSLPAAHANISILPFPMGTGNAWASSLNLSDPATIFSQFIRQELSYHDFPLYRATFDNGQSIKFFIILSLGFHANLLHLCEEEVYQQMGVERFRIASQRILEDYELQCHISISETLHGSYSYFALINTTHLEPTYLPSPDSDPLKSQLHVLAYESSLEKSDFQKKLMKGYQNSRHSDISGIGTVYTPLPSSFVVKVSDDPSQKQKFEICCDGQLLNLLELNETHNIPSSIQIETCTEPSLKILHSLK</sequence>
<dbReference type="SUPFAM" id="SSF111331">
    <property type="entry name" value="NAD kinase/diacylglycerol kinase-like"/>
    <property type="match status" value="1"/>
</dbReference>
<dbReference type="AlphaFoldDB" id="A0A0A8KYS0"/>
<dbReference type="InterPro" id="IPR050187">
    <property type="entry name" value="Lipid_Phosphate_FormReg"/>
</dbReference>
<dbReference type="GO" id="GO:0001727">
    <property type="term" value="F:lipid kinase activity"/>
    <property type="evidence" value="ECO:0007669"/>
    <property type="project" value="TreeGrafter"/>
</dbReference>
<feature type="domain" description="DAGKc" evidence="1">
    <location>
        <begin position="68"/>
        <end position="175"/>
    </location>
</feature>
<dbReference type="InterPro" id="IPR016064">
    <property type="entry name" value="NAD/diacylglycerol_kinase_sf"/>
</dbReference>
<reference evidence="2 3" key="1">
    <citation type="submission" date="2014-03" db="EMBL/GenBank/DDBJ databases">
        <title>The genome of Kluyveromyces dobzhanskii.</title>
        <authorList>
            <person name="Nystedt B."/>
            <person name="Astrom S."/>
        </authorList>
    </citation>
    <scope>NUCLEOTIDE SEQUENCE [LARGE SCALE GENOMIC DNA]</scope>
    <source>
        <strain evidence="2 3">CBS 2104</strain>
    </source>
</reference>
<proteinExistence type="predicted"/>
<accession>A0A0A8KYS0</accession>
<comment type="caution">
    <text evidence="2">The sequence shown here is derived from an EMBL/GenBank/DDBJ whole genome shotgun (WGS) entry which is preliminary data.</text>
</comment>
<evidence type="ECO:0000313" key="3">
    <source>
        <dbReference type="Proteomes" id="UP000031516"/>
    </source>
</evidence>
<protein>
    <submittedName>
        <fullName evidence="2">WGS project CCBQ000000000 data, contig 00028</fullName>
    </submittedName>
</protein>
<dbReference type="InterPro" id="IPR017438">
    <property type="entry name" value="ATP-NAD_kinase_N"/>
</dbReference>
<keyword evidence="3" id="KW-1185">Reference proteome</keyword>